<dbReference type="Gene3D" id="3.90.320.10">
    <property type="match status" value="1"/>
</dbReference>
<evidence type="ECO:0000313" key="2">
    <source>
        <dbReference type="EMBL" id="REF89431.1"/>
    </source>
</evidence>
<dbReference type="RefSeq" id="WP_115835202.1">
    <property type="nucleotide sequence ID" value="NZ_CP025086.1"/>
</dbReference>
<protein>
    <submittedName>
        <fullName evidence="2">PD-(D/E)XK nuclease superfamily protein</fullName>
    </submittedName>
</protein>
<name>A0A3D9Z2V5_9HYPH</name>
<dbReference type="AlphaFoldDB" id="A0A3D9Z2V5"/>
<evidence type="ECO:0000259" key="1">
    <source>
        <dbReference type="Pfam" id="PF12705"/>
    </source>
</evidence>
<dbReference type="OrthoDB" id="1488830at2"/>
<sequence>MQLIFGATADGRTYPDHAGAKHGALDRALVGPASLVEALEAQFGLLGPVAPKAVRIAAYLAKLRAAGDGKFWSLSFSKDAWSTAVLLLGWRDALVAGGWSGAPAGATRPDDLAAVERAGAPLPPGLADRLTAVLAAIGNRPGLRLERLTLIEPRVRLAPPWRRLVDALEAAGVPIEEWPATPSAAPGSDLARVQATLGGAAAEPLLGDGSFTLVEADTALMAAEAVADWLAAGPKEELAGTVVLAPDGDTALLDRALAARRLPALGLSSPSAWRGALQVLPLAFAVAWRPFDPKTLLNLLMLPRPPIGGFAAGRLARALVAEPGLGGRAWTQAWEDISAYLLARETDADAAEADRKIARQMARWRDWTAGGEFDRVQGMSAADARQIAGRVAAWAMAADAGNGDRLFLAVAAAAAGFVRAVDTLRQDLLPALLIERILGDVLAEGVANPEHVAEAGGLRAVHAPGALWAPAQRLVWWNFVGPGEKVAPIPWSRSELAAWAKAGVELETAPNAARRIGAGYTDALMRVTERVLLVRPALSGADETVAHPLAHQLHPLTESADERVRWRAESLLSEARGQVARRVLTRQPVDLIDAPLGRPSWGVPAAALVRLEGRRESATALGRLLNCQLSWFAQDVLRLRLGRFAEIPGADQLFGNLAHEIANRLLPPGPPPPLTDVRMRAAALFDDLLPRMAAPLQQPELAGELAAARERVPAALEALVRMLHERGLEVVGAELDREGTSDGLALQGRLDLLVRRGSTSAIVDLKWTRSVRRYRDEIAEGRAVQLAVYGAIANPHGPAMATGGYFLLRQRRLFAGRGTLLADEDIETVRDQADTLRDVIDDWRTWRGLLDQGVVVAAGVDGADALRPAGLAFETSKDPCKFCDLTGLCRVRVEAV</sequence>
<dbReference type="Pfam" id="PF12705">
    <property type="entry name" value="PDDEXK_1"/>
    <property type="match status" value="1"/>
</dbReference>
<reference evidence="2 3" key="1">
    <citation type="submission" date="2018-08" db="EMBL/GenBank/DDBJ databases">
        <title>Genomic Encyclopedia of Type Strains, Phase IV (KMG-IV): sequencing the most valuable type-strain genomes for metagenomic binning, comparative biology and taxonomic classification.</title>
        <authorList>
            <person name="Goeker M."/>
        </authorList>
    </citation>
    <scope>NUCLEOTIDE SEQUENCE [LARGE SCALE GENOMIC DNA]</scope>
    <source>
        <strain evidence="2 3">BW863</strain>
    </source>
</reference>
<gene>
    <name evidence="2" type="ORF">DES32_0652</name>
</gene>
<comment type="caution">
    <text evidence="2">The sequence shown here is derived from an EMBL/GenBank/DDBJ whole genome shotgun (WGS) entry which is preliminary data.</text>
</comment>
<dbReference type="InterPro" id="IPR011604">
    <property type="entry name" value="PDDEXK-like_dom_sf"/>
</dbReference>
<dbReference type="EMBL" id="QUMO01000001">
    <property type="protein sequence ID" value="REF89431.1"/>
    <property type="molecule type" value="Genomic_DNA"/>
</dbReference>
<feature type="domain" description="PD-(D/E)XK endonuclease-like" evidence="1">
    <location>
        <begin position="617"/>
        <end position="890"/>
    </location>
</feature>
<organism evidence="2 3">
    <name type="scientific">Methylovirgula ligni</name>
    <dbReference type="NCBI Taxonomy" id="569860"/>
    <lineage>
        <taxon>Bacteria</taxon>
        <taxon>Pseudomonadati</taxon>
        <taxon>Pseudomonadota</taxon>
        <taxon>Alphaproteobacteria</taxon>
        <taxon>Hyphomicrobiales</taxon>
        <taxon>Beijerinckiaceae</taxon>
        <taxon>Methylovirgula</taxon>
    </lineage>
</organism>
<accession>A0A3D9Z2V5</accession>
<dbReference type="InterPro" id="IPR038726">
    <property type="entry name" value="PDDEXK_AddAB-type"/>
</dbReference>
<proteinExistence type="predicted"/>
<evidence type="ECO:0000313" key="3">
    <source>
        <dbReference type="Proteomes" id="UP000256900"/>
    </source>
</evidence>
<dbReference type="Proteomes" id="UP000256900">
    <property type="component" value="Unassembled WGS sequence"/>
</dbReference>
<keyword evidence="3" id="KW-1185">Reference proteome</keyword>